<sequence>MIKGDKIGCNNRWPKNPLICQSKKNNIIQQNEFSPLSPFSAIFTINVHEIKAQPPNTPNGIINNGNPNVQNNSDKSNQNPHDGLENGINTSSGLSENQFDNVNNESSNSEVSDAGALIKSSLSKDGKGIKVTGTCNEDFRIYFSPYVWIYATFSEGIIKIEPENGLSTSINLNNLNNKCDNKKNDTFKFSAKIKEDILKIKWETQTNGTDQAPKEDVKKFRLPNLDKDLTSIQIFTANAEEKIIESKTYDIDRNIPEKCSAISANCFLGGSLNIESCYHCTLLAQKYPNDDECFNYISNESKEKMNKDTIIKGEDDSNENSDEHMLKESIYKILKKMFTNDSDHCGGSRCNKKMITDIKELDADLRIDLKNYCDILKKVDKSGALEVHEIANELEAFNNLVRLLNSHINENMYILYEKLKNPAICVKNVNEWIIKKRGLVISKEHDVNPFNNPQEPNIKNMLNEKYNEENTEAVGNDIIENEMDNEIVNLKSSSNKKLTSAYFHSNRYCNKDYCDRWQDKTSCMSNIEVEEQGECGVCWVFASKLHLETIRCMRGYGHYRSSALYVANCSERDKSEICDVGSNPIEFLQILHDKKYLPLESNYPYSYHRVGGSCPATKNSWTNLWGNNKLLYFKSRSIDFTSSYGFIALSSSNYQDDLDTYIQIIKNEVRNKGSVIIYIKTNNVIDYDFNGKIIHNLCGDDNDDADHAAAIIGYGNYISDKGKKRSYWIIRNSWGYYWGDEGNFKVDMYGPKRCKYNFIHTVVFFKLDLGEIETPQKNDNQVYNYFSKHIPAFFTNLFYVNYNKRWGLLHVQEELNDNKDISISGQTDNQVNTNDEVYSEGTNDASTPSSNNTSIQKKLDITHVLKYVKNNQTQTSFIKYDDILEIEQEHNCSRVQSIGLKNKNECKSFCLENWSTCKNHPSPGFCLTTLYSEININFMNNFLFSISCFIINFYSFQDM</sequence>
<feature type="region of interest" description="Disordered" evidence="6">
    <location>
        <begin position="821"/>
        <end position="853"/>
    </location>
</feature>
<protein>
    <recommendedName>
        <fullName evidence="8">Peptidase C1A papain C-terminal domain-containing protein</fullName>
    </recommendedName>
</protein>
<evidence type="ECO:0000259" key="8">
    <source>
        <dbReference type="SMART" id="SM00645"/>
    </source>
</evidence>
<dbReference type="InterPro" id="IPR000169">
    <property type="entry name" value="Pept_cys_AS"/>
</dbReference>
<dbReference type="AlphaFoldDB" id="W7AET6"/>
<evidence type="ECO:0000256" key="7">
    <source>
        <dbReference type="SAM" id="Phobius"/>
    </source>
</evidence>
<dbReference type="Gene3D" id="3.90.70.10">
    <property type="entry name" value="Cysteine proteinases"/>
    <property type="match status" value="1"/>
</dbReference>
<keyword evidence="3 7" id="KW-0472">Membrane</keyword>
<dbReference type="Pfam" id="PF00112">
    <property type="entry name" value="Peptidase_C1"/>
    <property type="match status" value="1"/>
</dbReference>
<evidence type="ECO:0000313" key="9">
    <source>
        <dbReference type="EMBL" id="EUD69793.1"/>
    </source>
</evidence>
<proteinExistence type="inferred from homology"/>
<evidence type="ECO:0000256" key="3">
    <source>
        <dbReference type="ARBA" id="ARBA00023136"/>
    </source>
</evidence>
<feature type="transmembrane region" description="Helical" evidence="7">
    <location>
        <begin position="938"/>
        <end position="956"/>
    </location>
</feature>
<evidence type="ECO:0000256" key="2">
    <source>
        <dbReference type="ARBA" id="ARBA00008455"/>
    </source>
</evidence>
<dbReference type="SUPFAM" id="SSF54001">
    <property type="entry name" value="Cysteine proteinases"/>
    <property type="match status" value="1"/>
</dbReference>
<dbReference type="PANTHER" id="PTHR12411">
    <property type="entry name" value="CYSTEINE PROTEASE FAMILY C1-RELATED"/>
    <property type="match status" value="1"/>
</dbReference>
<evidence type="ECO:0000256" key="6">
    <source>
        <dbReference type="SAM" id="MobiDB-lite"/>
    </source>
</evidence>
<dbReference type="GO" id="GO:0008234">
    <property type="term" value="F:cysteine-type peptidase activity"/>
    <property type="evidence" value="ECO:0007669"/>
    <property type="project" value="InterPro"/>
</dbReference>
<accession>W7AET6</accession>
<keyword evidence="7" id="KW-0812">Transmembrane</keyword>
<reference evidence="9 10" key="1">
    <citation type="submission" date="2013-02" db="EMBL/GenBank/DDBJ databases">
        <title>The Genome Sequence of Plasmodium vinckei petteri CR.</title>
        <authorList>
            <consortium name="The Broad Institute Genome Sequencing Platform"/>
            <consortium name="The Broad Institute Genome Sequencing Center for Infectious Disease"/>
            <person name="Neafsey D."/>
            <person name="Cheeseman I."/>
            <person name="Volkman S."/>
            <person name="Adams J."/>
            <person name="Walker B."/>
            <person name="Young S.K."/>
            <person name="Zeng Q."/>
            <person name="Gargeya S."/>
            <person name="Fitzgerald M."/>
            <person name="Haas B."/>
            <person name="Abouelleil A."/>
            <person name="Alvarado L."/>
            <person name="Arachchi H.M."/>
            <person name="Berlin A.M."/>
            <person name="Chapman S.B."/>
            <person name="Dewar J."/>
            <person name="Goldberg J."/>
            <person name="Griggs A."/>
            <person name="Gujja S."/>
            <person name="Hansen M."/>
            <person name="Howarth C."/>
            <person name="Imamovic A."/>
            <person name="Larimer J."/>
            <person name="McCowan C."/>
            <person name="Murphy C."/>
            <person name="Neiman D."/>
            <person name="Pearson M."/>
            <person name="Priest M."/>
            <person name="Roberts A."/>
            <person name="Saif S."/>
            <person name="Shea T."/>
            <person name="Sisk P."/>
            <person name="Sykes S."/>
            <person name="Wortman J."/>
            <person name="Nusbaum C."/>
            <person name="Birren B."/>
        </authorList>
    </citation>
    <scope>NUCLEOTIDE SEQUENCE [LARGE SCALE GENOMIC DNA]</scope>
    <source>
        <strain evidence="9 10">CR</strain>
    </source>
</reference>
<feature type="domain" description="Peptidase C1A papain C-terminal" evidence="8">
    <location>
        <begin position="511"/>
        <end position="765"/>
    </location>
</feature>
<organism evidence="9 10">
    <name type="scientific">Plasmodium vinckei petteri</name>
    <dbReference type="NCBI Taxonomy" id="138298"/>
    <lineage>
        <taxon>Eukaryota</taxon>
        <taxon>Sar</taxon>
        <taxon>Alveolata</taxon>
        <taxon>Apicomplexa</taxon>
        <taxon>Aconoidasida</taxon>
        <taxon>Haemosporida</taxon>
        <taxon>Plasmodiidae</taxon>
        <taxon>Plasmodium</taxon>
        <taxon>Plasmodium (Vinckeia)</taxon>
    </lineage>
</organism>
<feature type="compositionally biased region" description="Polar residues" evidence="6">
    <location>
        <begin position="87"/>
        <end position="100"/>
    </location>
</feature>
<evidence type="ECO:0000256" key="4">
    <source>
        <dbReference type="ARBA" id="ARBA00023145"/>
    </source>
</evidence>
<dbReference type="EMBL" id="KI965410">
    <property type="protein sequence ID" value="EUD69793.1"/>
    <property type="molecule type" value="Genomic_DNA"/>
</dbReference>
<evidence type="ECO:0000256" key="1">
    <source>
        <dbReference type="ARBA" id="ARBA00004370"/>
    </source>
</evidence>
<evidence type="ECO:0000313" key="10">
    <source>
        <dbReference type="Proteomes" id="UP000030659"/>
    </source>
</evidence>
<feature type="region of interest" description="Disordered" evidence="6">
    <location>
        <begin position="54"/>
        <end position="110"/>
    </location>
</feature>
<dbReference type="PROSITE" id="PS00139">
    <property type="entry name" value="THIOL_PROTEASE_CYS"/>
    <property type="match status" value="1"/>
</dbReference>
<comment type="similarity">
    <text evidence="2">Belongs to the peptidase C1 family.</text>
</comment>
<dbReference type="Proteomes" id="UP000030659">
    <property type="component" value="Unassembled WGS sequence"/>
</dbReference>
<keyword evidence="5" id="KW-0325">Glycoprotein</keyword>
<dbReference type="InterPro" id="IPR038765">
    <property type="entry name" value="Papain-like_cys_pep_sf"/>
</dbReference>
<keyword evidence="4" id="KW-0865">Zymogen</keyword>
<gene>
    <name evidence="9" type="ORF">YYG_05014</name>
</gene>
<feature type="compositionally biased region" description="Low complexity" evidence="6">
    <location>
        <begin position="101"/>
        <end position="110"/>
    </location>
</feature>
<dbReference type="CDD" id="cd02619">
    <property type="entry name" value="Peptidase_C1"/>
    <property type="match status" value="1"/>
</dbReference>
<feature type="compositionally biased region" description="Low complexity" evidence="6">
    <location>
        <begin position="58"/>
        <end position="72"/>
    </location>
</feature>
<dbReference type="GO" id="GO:0006508">
    <property type="term" value="P:proteolysis"/>
    <property type="evidence" value="ECO:0007669"/>
    <property type="project" value="InterPro"/>
</dbReference>
<dbReference type="InterPro" id="IPR013128">
    <property type="entry name" value="Peptidase_C1A"/>
</dbReference>
<dbReference type="PRINTS" id="PR00705">
    <property type="entry name" value="PAPAIN"/>
</dbReference>
<dbReference type="GO" id="GO:0016020">
    <property type="term" value="C:membrane"/>
    <property type="evidence" value="ECO:0007669"/>
    <property type="project" value="UniProtKB-SubCell"/>
</dbReference>
<dbReference type="SMART" id="SM00645">
    <property type="entry name" value="Pept_C1"/>
    <property type="match status" value="1"/>
</dbReference>
<comment type="subcellular location">
    <subcellularLocation>
        <location evidence="1">Membrane</location>
    </subcellularLocation>
</comment>
<evidence type="ECO:0000256" key="5">
    <source>
        <dbReference type="ARBA" id="ARBA00023180"/>
    </source>
</evidence>
<dbReference type="InterPro" id="IPR000668">
    <property type="entry name" value="Peptidase_C1A_C"/>
</dbReference>
<name>W7AET6_PLAVN</name>
<keyword evidence="7" id="KW-1133">Transmembrane helix</keyword>